<accession>A0ACB6QUZ4</accession>
<dbReference type="Proteomes" id="UP000799755">
    <property type="component" value="Unassembled WGS sequence"/>
</dbReference>
<sequence length="112" mass="12291">MRSRGTTAEEWMRARVKRVTGLRGCTVLVACVWFAGAATWFVLIPRASQASQQLSLVGLASSKMDRLAIQFLSHLCHVTLSYTQITCPMLPLLYPAYGTTVLIHCHGILPGS</sequence>
<gene>
    <name evidence="1" type="ORF">BDR25DRAFT_355329</name>
</gene>
<evidence type="ECO:0000313" key="1">
    <source>
        <dbReference type="EMBL" id="KAF2470833.1"/>
    </source>
</evidence>
<proteinExistence type="predicted"/>
<protein>
    <submittedName>
        <fullName evidence="1">Uncharacterized protein</fullName>
    </submittedName>
</protein>
<keyword evidence="2" id="KW-1185">Reference proteome</keyword>
<dbReference type="EMBL" id="MU003507">
    <property type="protein sequence ID" value="KAF2470833.1"/>
    <property type="molecule type" value="Genomic_DNA"/>
</dbReference>
<organism evidence="1 2">
    <name type="scientific">Lindgomyces ingoldianus</name>
    <dbReference type="NCBI Taxonomy" id="673940"/>
    <lineage>
        <taxon>Eukaryota</taxon>
        <taxon>Fungi</taxon>
        <taxon>Dikarya</taxon>
        <taxon>Ascomycota</taxon>
        <taxon>Pezizomycotina</taxon>
        <taxon>Dothideomycetes</taxon>
        <taxon>Pleosporomycetidae</taxon>
        <taxon>Pleosporales</taxon>
        <taxon>Lindgomycetaceae</taxon>
        <taxon>Lindgomyces</taxon>
    </lineage>
</organism>
<name>A0ACB6QUZ4_9PLEO</name>
<evidence type="ECO:0000313" key="2">
    <source>
        <dbReference type="Proteomes" id="UP000799755"/>
    </source>
</evidence>
<comment type="caution">
    <text evidence="1">The sequence shown here is derived from an EMBL/GenBank/DDBJ whole genome shotgun (WGS) entry which is preliminary data.</text>
</comment>
<reference evidence="1" key="1">
    <citation type="journal article" date="2020" name="Stud. Mycol.">
        <title>101 Dothideomycetes genomes: a test case for predicting lifestyles and emergence of pathogens.</title>
        <authorList>
            <person name="Haridas S."/>
            <person name="Albert R."/>
            <person name="Binder M."/>
            <person name="Bloem J."/>
            <person name="Labutti K."/>
            <person name="Salamov A."/>
            <person name="Andreopoulos B."/>
            <person name="Baker S."/>
            <person name="Barry K."/>
            <person name="Bills G."/>
            <person name="Bluhm B."/>
            <person name="Cannon C."/>
            <person name="Castanera R."/>
            <person name="Culley D."/>
            <person name="Daum C."/>
            <person name="Ezra D."/>
            <person name="Gonzalez J."/>
            <person name="Henrissat B."/>
            <person name="Kuo A."/>
            <person name="Liang C."/>
            <person name="Lipzen A."/>
            <person name="Lutzoni F."/>
            <person name="Magnuson J."/>
            <person name="Mondo S."/>
            <person name="Nolan M."/>
            <person name="Ohm R."/>
            <person name="Pangilinan J."/>
            <person name="Park H.-J."/>
            <person name="Ramirez L."/>
            <person name="Alfaro M."/>
            <person name="Sun H."/>
            <person name="Tritt A."/>
            <person name="Yoshinaga Y."/>
            <person name="Zwiers L.-H."/>
            <person name="Turgeon B."/>
            <person name="Goodwin S."/>
            <person name="Spatafora J."/>
            <person name="Crous P."/>
            <person name="Grigoriev I."/>
        </authorList>
    </citation>
    <scope>NUCLEOTIDE SEQUENCE</scope>
    <source>
        <strain evidence="1">ATCC 200398</strain>
    </source>
</reference>